<sequence>MTDNKYDISDLVVAALEQKPLDFENAFNDLIVDRIASRINDEKINIARQMYNYNEEEESNSEEEFNSEEEQDGEDA</sequence>
<evidence type="ECO:0000256" key="1">
    <source>
        <dbReference type="SAM" id="MobiDB-lite"/>
    </source>
</evidence>
<protein>
    <submittedName>
        <fullName evidence="2">Uncharacterized protein</fullName>
    </submittedName>
</protein>
<proteinExistence type="predicted"/>
<evidence type="ECO:0000313" key="2">
    <source>
        <dbReference type="EMBL" id="CAB4162860.1"/>
    </source>
</evidence>
<gene>
    <name evidence="2" type="ORF">UFOVP787_151</name>
</gene>
<accession>A0A6J5NSW9</accession>
<name>A0A6J5NSW9_9CAUD</name>
<dbReference type="EMBL" id="LR796734">
    <property type="protein sequence ID" value="CAB4162860.1"/>
    <property type="molecule type" value="Genomic_DNA"/>
</dbReference>
<reference evidence="2" key="1">
    <citation type="submission" date="2020-04" db="EMBL/GenBank/DDBJ databases">
        <authorList>
            <person name="Chiriac C."/>
            <person name="Salcher M."/>
            <person name="Ghai R."/>
            <person name="Kavagutti S V."/>
        </authorList>
    </citation>
    <scope>NUCLEOTIDE SEQUENCE</scope>
</reference>
<organism evidence="2">
    <name type="scientific">uncultured Caudovirales phage</name>
    <dbReference type="NCBI Taxonomy" id="2100421"/>
    <lineage>
        <taxon>Viruses</taxon>
        <taxon>Duplodnaviria</taxon>
        <taxon>Heunggongvirae</taxon>
        <taxon>Uroviricota</taxon>
        <taxon>Caudoviricetes</taxon>
        <taxon>Peduoviridae</taxon>
        <taxon>Maltschvirus</taxon>
        <taxon>Maltschvirus maltsch</taxon>
    </lineage>
</organism>
<feature type="region of interest" description="Disordered" evidence="1">
    <location>
        <begin position="54"/>
        <end position="76"/>
    </location>
</feature>